<feature type="compositionally biased region" description="Low complexity" evidence="1">
    <location>
        <begin position="203"/>
        <end position="220"/>
    </location>
</feature>
<dbReference type="EMBL" id="JAAAIN010002039">
    <property type="protein sequence ID" value="KAG0297790.1"/>
    <property type="molecule type" value="Genomic_DNA"/>
</dbReference>
<protein>
    <submittedName>
        <fullName evidence="2">Uncharacterized protein</fullName>
    </submittedName>
</protein>
<evidence type="ECO:0000313" key="2">
    <source>
        <dbReference type="EMBL" id="KAG0297790.1"/>
    </source>
</evidence>
<feature type="region of interest" description="Disordered" evidence="1">
    <location>
        <begin position="83"/>
        <end position="220"/>
    </location>
</feature>
<organism evidence="2 3">
    <name type="scientific">Linnemannia gamsii</name>
    <dbReference type="NCBI Taxonomy" id="64522"/>
    <lineage>
        <taxon>Eukaryota</taxon>
        <taxon>Fungi</taxon>
        <taxon>Fungi incertae sedis</taxon>
        <taxon>Mucoromycota</taxon>
        <taxon>Mortierellomycotina</taxon>
        <taxon>Mortierellomycetes</taxon>
        <taxon>Mortierellales</taxon>
        <taxon>Mortierellaceae</taxon>
        <taxon>Linnemannia</taxon>
    </lineage>
</organism>
<accession>A0A9P6UH70</accession>
<dbReference type="OrthoDB" id="655030at2759"/>
<dbReference type="AlphaFoldDB" id="A0A9P6UH70"/>
<feature type="non-terminal residue" evidence="2">
    <location>
        <position position="1"/>
    </location>
</feature>
<name>A0A9P6UH70_9FUNG</name>
<feature type="compositionally biased region" description="Low complexity" evidence="1">
    <location>
        <begin position="114"/>
        <end position="127"/>
    </location>
</feature>
<reference evidence="2" key="1">
    <citation type="journal article" date="2020" name="Fungal Divers.">
        <title>Resolving the Mortierellaceae phylogeny through synthesis of multi-gene phylogenetics and phylogenomics.</title>
        <authorList>
            <person name="Vandepol N."/>
            <person name="Liber J."/>
            <person name="Desiro A."/>
            <person name="Na H."/>
            <person name="Kennedy M."/>
            <person name="Barry K."/>
            <person name="Grigoriev I.V."/>
            <person name="Miller A.N."/>
            <person name="O'Donnell K."/>
            <person name="Stajich J.E."/>
            <person name="Bonito G."/>
        </authorList>
    </citation>
    <scope>NUCLEOTIDE SEQUENCE</scope>
    <source>
        <strain evidence="2">NVP60</strain>
    </source>
</reference>
<dbReference type="Proteomes" id="UP000823405">
    <property type="component" value="Unassembled WGS sequence"/>
</dbReference>
<keyword evidence="3" id="KW-1185">Reference proteome</keyword>
<proteinExistence type="predicted"/>
<feature type="compositionally biased region" description="Polar residues" evidence="1">
    <location>
        <begin position="165"/>
        <end position="178"/>
    </location>
</feature>
<feature type="compositionally biased region" description="Low complexity" evidence="1">
    <location>
        <begin position="179"/>
        <end position="196"/>
    </location>
</feature>
<evidence type="ECO:0000313" key="3">
    <source>
        <dbReference type="Proteomes" id="UP000823405"/>
    </source>
</evidence>
<gene>
    <name evidence="2" type="ORF">BGZ97_004222</name>
</gene>
<evidence type="ECO:0000256" key="1">
    <source>
        <dbReference type="SAM" id="MobiDB-lite"/>
    </source>
</evidence>
<feature type="compositionally biased region" description="Low complexity" evidence="1">
    <location>
        <begin position="137"/>
        <end position="164"/>
    </location>
</feature>
<sequence>MYTEIKKRTKKGFHPQDYALPKMDQRCIVGVTEPLSVKQYPILASKECELILVMPRDINCMVWWIPMEGRRFGWGITSPLPSAAHPINTKKKKEESKSNSQNHLREPTADSTTSSSFDMPHSPSSTHGGAGGGGGHRQFSGLSGVSYSPPSSNSSSSIHGGFSSNIQTYNNGGTDNGVSSSSNIATTTTTNTTVNNLKKRQSFGRLSKLSSSGSSNDSRTNFQKYPAVLVAANSNSLTPPLELKDLPNDRTWSGLDTKFGIDESIREQASPFGGTFGDIVDQTSRKRVTMSVVEEKFYHTWHFGRTVLLGD</sequence>
<comment type="caution">
    <text evidence="2">The sequence shown here is derived from an EMBL/GenBank/DDBJ whole genome shotgun (WGS) entry which is preliminary data.</text>
</comment>
<feature type="compositionally biased region" description="Basic and acidic residues" evidence="1">
    <location>
        <begin position="92"/>
        <end position="108"/>
    </location>
</feature>